<dbReference type="AlphaFoldDB" id="A0A7Y9IZ88"/>
<feature type="region of interest" description="Disordered" evidence="1">
    <location>
        <begin position="759"/>
        <end position="786"/>
    </location>
</feature>
<keyword evidence="2" id="KW-0472">Membrane</keyword>
<comment type="caution">
    <text evidence="3">The sequence shown here is derived from an EMBL/GenBank/DDBJ whole genome shotgun (WGS) entry which is preliminary data.</text>
</comment>
<evidence type="ECO:0000313" key="4">
    <source>
        <dbReference type="Proteomes" id="UP000542125"/>
    </source>
</evidence>
<keyword evidence="2" id="KW-1133">Transmembrane helix</keyword>
<keyword evidence="4" id="KW-1185">Reference proteome</keyword>
<feature type="transmembrane region" description="Helical" evidence="2">
    <location>
        <begin position="606"/>
        <end position="628"/>
    </location>
</feature>
<keyword evidence="2" id="KW-0812">Transmembrane</keyword>
<name>A0A7Y9IZ88_9BURK</name>
<feature type="transmembrane region" description="Helical" evidence="2">
    <location>
        <begin position="579"/>
        <end position="600"/>
    </location>
</feature>
<evidence type="ECO:0000256" key="2">
    <source>
        <dbReference type="SAM" id="Phobius"/>
    </source>
</evidence>
<evidence type="ECO:0000313" key="3">
    <source>
        <dbReference type="EMBL" id="NYE85764.1"/>
    </source>
</evidence>
<dbReference type="EMBL" id="JACBYR010000003">
    <property type="protein sequence ID" value="NYE85764.1"/>
    <property type="molecule type" value="Genomic_DNA"/>
</dbReference>
<dbReference type="RefSeq" id="WP_257022694.1">
    <property type="nucleotide sequence ID" value="NZ_JACBYR010000003.1"/>
</dbReference>
<dbReference type="Proteomes" id="UP000542125">
    <property type="component" value="Unassembled WGS sequence"/>
</dbReference>
<proteinExistence type="predicted"/>
<gene>
    <name evidence="3" type="ORF">FHW18_005083</name>
</gene>
<reference evidence="3 4" key="1">
    <citation type="submission" date="2020-07" db="EMBL/GenBank/DDBJ databases">
        <title>Genomic Encyclopedia of Type Strains, Phase IV (KMG-V): Genome sequencing to study the core and pangenomes of soil and plant-associated prokaryotes.</title>
        <authorList>
            <person name="Whitman W."/>
        </authorList>
    </citation>
    <scope>NUCLEOTIDE SEQUENCE [LARGE SCALE GENOMIC DNA]</scope>
    <source>
        <strain evidence="3 4">SAS40</strain>
    </source>
</reference>
<protein>
    <recommendedName>
        <fullName evidence="5">EF-hand domain-containing protein</fullName>
    </recommendedName>
</protein>
<feature type="transmembrane region" description="Helical" evidence="2">
    <location>
        <begin position="685"/>
        <end position="704"/>
    </location>
</feature>
<accession>A0A7Y9IZ88</accession>
<sequence length="786" mass="83049">MKHTWQFFRAGGVDQVLIRSGADIAHLEELDQKLWVALACPTRGIEFDSRTLDLIDTDKDGRIRPPEILAACKWAVAQVKDPEILAEGGDSLPIDALANDGTNGPQLAEEAHRIADLLGRADGERITLGDVTDRSKLLAAMRFNGDGVVTVKTSDDPDVQKTIQQILDTQGGVKDYSDVIGVDKAMADAFFAQVDKLRAWHGTVSGDGTIMPLGDATKAAADAVAAVRAKIDDYFTRCRLATYDARAVQALNPSIETYQHLGAQALSLSSQEVADLPLAPVHPGRPLPLSNEINPAWASKLSALKSKAVGPILGETVDALTETAWRTLVDRLEPYVTWTATRPETRLDALSLADIMRIDAEAQAAVLALIDEDARMGPHNARIADLEKLLRFKRDLLHLLNNFVSFSEFYRRKGAIFQAGTLYLDARSCELTVDVADAAKHAQLAGLAKACLAYCTCTRQGQKKTIVAAFTAGDVDFLFVGRNGIFYDRDGKDWDATITKLIENPTSIGQAIFSPYKKFLRMIEEQVAKRAAASDAAAQKHLGALAADVATVDKTKPAATPATPPAPLGFGTKVDVGTVAALGVALGSISAVAVGIFGKFVDLGGWIPVAVIGILVAISGPSVLIAWLKLRQRSLGPILDASGWAINGRMRINVKLGGSLSQTAHVPRNAAHRFNDPFADKHGKAYTIAAVLLLIVALGLAWRLDFLNGVLPASMRHQGEPEPVPVVVRPAARGATPGTVVPSTAAPAAAAPAAAAPAAAASAPATPVTPAAPAAPATPATPATAS</sequence>
<evidence type="ECO:0008006" key="5">
    <source>
        <dbReference type="Google" id="ProtNLM"/>
    </source>
</evidence>
<organism evidence="3 4">
    <name type="scientific">Pigmentiphaga litoralis</name>
    <dbReference type="NCBI Taxonomy" id="516702"/>
    <lineage>
        <taxon>Bacteria</taxon>
        <taxon>Pseudomonadati</taxon>
        <taxon>Pseudomonadota</taxon>
        <taxon>Betaproteobacteria</taxon>
        <taxon>Burkholderiales</taxon>
        <taxon>Alcaligenaceae</taxon>
        <taxon>Pigmentiphaga</taxon>
    </lineage>
</organism>
<evidence type="ECO:0000256" key="1">
    <source>
        <dbReference type="SAM" id="MobiDB-lite"/>
    </source>
</evidence>